<organism evidence="1 2">
    <name type="scientific">Fodinibacter luteus</name>
    <dbReference type="NCBI Taxonomy" id="552064"/>
    <lineage>
        <taxon>Bacteria</taxon>
        <taxon>Bacillati</taxon>
        <taxon>Actinomycetota</taxon>
        <taxon>Actinomycetes</taxon>
        <taxon>Micrococcales</taxon>
        <taxon>Intrasporangiaceae</taxon>
        <taxon>Fodinibacter (ex Wang et al. 2009)</taxon>
    </lineage>
</organism>
<proteinExistence type="predicted"/>
<protein>
    <recommendedName>
        <fullName evidence="3">DUF2283 domain-containing protein</fullName>
    </recommendedName>
</protein>
<gene>
    <name evidence="1" type="ORF">GCM10023168_01240</name>
</gene>
<comment type="caution">
    <text evidence="1">The sequence shown here is derived from an EMBL/GenBank/DDBJ whole genome shotgun (WGS) entry which is preliminary data.</text>
</comment>
<evidence type="ECO:0008006" key="3">
    <source>
        <dbReference type="Google" id="ProtNLM"/>
    </source>
</evidence>
<dbReference type="Proteomes" id="UP001500945">
    <property type="component" value="Unassembled WGS sequence"/>
</dbReference>
<accession>A0ABP8JWN1</accession>
<name>A0ABP8JWN1_9MICO</name>
<evidence type="ECO:0000313" key="1">
    <source>
        <dbReference type="EMBL" id="GAA4396870.1"/>
    </source>
</evidence>
<keyword evidence="2" id="KW-1185">Reference proteome</keyword>
<sequence length="100" mass="10860">MVTAPSAAEADDLRHAARVNAWESEGRHFEVLMASDVVRDGMGLELTDLGQTSGPGPALEIFYSDEDGSMTFSALRAVDVPLEILTRFVEEARAKLPPTR</sequence>
<dbReference type="EMBL" id="BAABGM010000001">
    <property type="protein sequence ID" value="GAA4396870.1"/>
    <property type="molecule type" value="Genomic_DNA"/>
</dbReference>
<reference evidence="2" key="1">
    <citation type="journal article" date="2019" name="Int. J. Syst. Evol. Microbiol.">
        <title>The Global Catalogue of Microorganisms (GCM) 10K type strain sequencing project: providing services to taxonomists for standard genome sequencing and annotation.</title>
        <authorList>
            <consortium name="The Broad Institute Genomics Platform"/>
            <consortium name="The Broad Institute Genome Sequencing Center for Infectious Disease"/>
            <person name="Wu L."/>
            <person name="Ma J."/>
        </authorList>
    </citation>
    <scope>NUCLEOTIDE SEQUENCE [LARGE SCALE GENOMIC DNA]</scope>
    <source>
        <strain evidence="2">JCM 17809</strain>
    </source>
</reference>
<evidence type="ECO:0000313" key="2">
    <source>
        <dbReference type="Proteomes" id="UP001500945"/>
    </source>
</evidence>